<name>A0AAD5BYT2_AMBAR</name>
<proteinExistence type="predicted"/>
<reference evidence="1" key="1">
    <citation type="submission" date="2022-06" db="EMBL/GenBank/DDBJ databases">
        <title>Uncovering the hologenomic basis of an extraordinary plant invasion.</title>
        <authorList>
            <person name="Bieker V.C."/>
            <person name="Martin M.D."/>
            <person name="Gilbert T."/>
            <person name="Hodgins K."/>
            <person name="Battlay P."/>
            <person name="Petersen B."/>
            <person name="Wilson J."/>
        </authorList>
    </citation>
    <scope>NUCLEOTIDE SEQUENCE</scope>
    <source>
        <strain evidence="1">AA19_3_7</strain>
        <tissue evidence="1">Leaf</tissue>
    </source>
</reference>
<evidence type="ECO:0000313" key="2">
    <source>
        <dbReference type="Proteomes" id="UP001206925"/>
    </source>
</evidence>
<keyword evidence="2" id="KW-1185">Reference proteome</keyword>
<accession>A0AAD5BYT2</accession>
<dbReference type="Proteomes" id="UP001206925">
    <property type="component" value="Unassembled WGS sequence"/>
</dbReference>
<organism evidence="1 2">
    <name type="scientific">Ambrosia artemisiifolia</name>
    <name type="common">Common ragweed</name>
    <dbReference type="NCBI Taxonomy" id="4212"/>
    <lineage>
        <taxon>Eukaryota</taxon>
        <taxon>Viridiplantae</taxon>
        <taxon>Streptophyta</taxon>
        <taxon>Embryophyta</taxon>
        <taxon>Tracheophyta</taxon>
        <taxon>Spermatophyta</taxon>
        <taxon>Magnoliopsida</taxon>
        <taxon>eudicotyledons</taxon>
        <taxon>Gunneridae</taxon>
        <taxon>Pentapetalae</taxon>
        <taxon>asterids</taxon>
        <taxon>campanulids</taxon>
        <taxon>Asterales</taxon>
        <taxon>Asteraceae</taxon>
        <taxon>Asteroideae</taxon>
        <taxon>Heliantheae alliance</taxon>
        <taxon>Heliantheae</taxon>
        <taxon>Ambrosia</taxon>
    </lineage>
</organism>
<feature type="non-terminal residue" evidence="1">
    <location>
        <position position="63"/>
    </location>
</feature>
<sequence length="63" mass="6889">SLAVQDYEYTNPLSLCSLFLVCESAAAAATTTWLLAWELLNQMVVVDGEGDRNVGPKFLRLAI</sequence>
<dbReference type="AlphaFoldDB" id="A0AAD5BYT2"/>
<comment type="caution">
    <text evidence="1">The sequence shown here is derived from an EMBL/GenBank/DDBJ whole genome shotgun (WGS) entry which is preliminary data.</text>
</comment>
<gene>
    <name evidence="1" type="ORF">M8C21_002541</name>
</gene>
<evidence type="ECO:0000313" key="1">
    <source>
        <dbReference type="EMBL" id="KAI7730954.1"/>
    </source>
</evidence>
<dbReference type="EMBL" id="JAMZMK010010585">
    <property type="protein sequence ID" value="KAI7730954.1"/>
    <property type="molecule type" value="Genomic_DNA"/>
</dbReference>
<protein>
    <submittedName>
        <fullName evidence="1">Uncharacterized protein</fullName>
    </submittedName>
</protein>